<sequence length="355" mass="41512">MKKYPLLLFGAFLFFLSSCTFDTTDQKNTTTYDYYLYFSTTMDNHLTSGRLIGVGAKDQVLLKTSGLELGGFTQLDQQLHCSDRQYDYIYTPKTGEIKKVKRATKEHTGIKTMAIEETVIKLFNHGYSENGQYHTHIYMNQKNYLIKEYIYIVGNDLNNIYTLGETDLNELSLSRHYFHQDELISEFIGTFPNSERESYHFSYYLAVYHNNLYSVVFDLSSGNPYLFQYSLTDHMHNLKNLASEIKFEDVGFFSANGSFIYKDQLVYFSGNNTIYFIDLETAQINKKYYTDIDLTGHFFIDSIDGQMIAIANYNAEHNIDIWTLDLATFKEKKERTIDTSLWRSNEYLYDFQVSK</sequence>
<evidence type="ECO:0000313" key="2">
    <source>
        <dbReference type="EMBL" id="RCA11872.1"/>
    </source>
</evidence>
<proteinExistence type="predicted"/>
<keyword evidence="1" id="KW-0732">Signal</keyword>
<comment type="caution">
    <text evidence="2">The sequence shown here is derived from an EMBL/GenBank/DDBJ whole genome shotgun (WGS) entry which is preliminary data.</text>
</comment>
<gene>
    <name evidence="2" type="ORF">EA71_00076</name>
</gene>
<protein>
    <recommendedName>
        <fullName evidence="4">Lipoprotein</fullName>
    </recommendedName>
</protein>
<evidence type="ECO:0000313" key="3">
    <source>
        <dbReference type="Proteomes" id="UP000252797"/>
    </source>
</evidence>
<evidence type="ECO:0000256" key="1">
    <source>
        <dbReference type="SAM" id="SignalP"/>
    </source>
</evidence>
<evidence type="ECO:0008006" key="4">
    <source>
        <dbReference type="Google" id="ProtNLM"/>
    </source>
</evidence>
<dbReference type="SUPFAM" id="SSF82171">
    <property type="entry name" value="DPP6 N-terminal domain-like"/>
    <property type="match status" value="1"/>
</dbReference>
<dbReference type="AlphaFoldDB" id="A0A367CHQ3"/>
<dbReference type="EMBL" id="LEPB01000001">
    <property type="protein sequence ID" value="RCA11872.1"/>
    <property type="molecule type" value="Genomic_DNA"/>
</dbReference>
<accession>A0A367CHQ3</accession>
<feature type="signal peptide" evidence="1">
    <location>
        <begin position="1"/>
        <end position="22"/>
    </location>
</feature>
<name>A0A367CHQ3_9ENTE</name>
<feature type="chain" id="PRO_5038684678" description="Lipoprotein" evidence="1">
    <location>
        <begin position="23"/>
        <end position="355"/>
    </location>
</feature>
<organism evidence="2 3">
    <name type="scientific">Enterococcus durans</name>
    <dbReference type="NCBI Taxonomy" id="53345"/>
    <lineage>
        <taxon>Bacteria</taxon>
        <taxon>Bacillati</taxon>
        <taxon>Bacillota</taxon>
        <taxon>Bacilli</taxon>
        <taxon>Lactobacillales</taxon>
        <taxon>Enterococcaceae</taxon>
        <taxon>Enterococcus</taxon>
    </lineage>
</organism>
<reference evidence="2 3" key="1">
    <citation type="submission" date="2015-06" db="EMBL/GenBank/DDBJ databases">
        <title>The Genome Sequence of Enterococcus durans 4EA1.</title>
        <authorList>
            <consortium name="The Broad Institute Genomics Platform"/>
            <consortium name="The Broad Institute Genome Sequencing Center for Infectious Disease"/>
            <person name="Earl A.M."/>
            <person name="Van Tyne D."/>
            <person name="Lebreton F."/>
            <person name="Saavedra J.T."/>
            <person name="Gilmore M.S."/>
            <person name="Manson Mcguire A."/>
            <person name="Clock S."/>
            <person name="Crupain M."/>
            <person name="Rangan U."/>
            <person name="Young S."/>
            <person name="Abouelleil A."/>
            <person name="Cao P."/>
            <person name="Chapman S.B."/>
            <person name="Griggs A."/>
            <person name="Priest M."/>
            <person name="Shea T."/>
            <person name="Wortman J."/>
            <person name="Nusbaum C."/>
            <person name="Birren B."/>
        </authorList>
    </citation>
    <scope>NUCLEOTIDE SEQUENCE [LARGE SCALE GENOMIC DNA]</scope>
    <source>
        <strain evidence="2 3">4EA1</strain>
    </source>
</reference>
<dbReference type="RefSeq" id="WP_113845086.1">
    <property type="nucleotide sequence ID" value="NZ_CAXUDG010000008.1"/>
</dbReference>
<dbReference type="Proteomes" id="UP000252797">
    <property type="component" value="Unassembled WGS sequence"/>
</dbReference>
<dbReference type="PROSITE" id="PS51257">
    <property type="entry name" value="PROKAR_LIPOPROTEIN"/>
    <property type="match status" value="1"/>
</dbReference>